<dbReference type="RefSeq" id="WP_041059703.1">
    <property type="nucleotide sequence ID" value="NZ_JXRR01000017.1"/>
</dbReference>
<proteinExistence type="predicted"/>
<keyword evidence="2" id="KW-1185">Reference proteome</keyword>
<dbReference type="PATRIC" id="fig|220754.4.peg.2834"/>
<evidence type="ECO:0000313" key="1">
    <source>
        <dbReference type="EMBL" id="KIL46145.1"/>
    </source>
</evidence>
<dbReference type="AlphaFoldDB" id="A0A0C2R7C4"/>
<organism evidence="1 2">
    <name type="scientific">Jeotgalibacillus campisalis</name>
    <dbReference type="NCBI Taxonomy" id="220754"/>
    <lineage>
        <taxon>Bacteria</taxon>
        <taxon>Bacillati</taxon>
        <taxon>Bacillota</taxon>
        <taxon>Bacilli</taxon>
        <taxon>Bacillales</taxon>
        <taxon>Caryophanaceae</taxon>
        <taxon>Jeotgalibacillus</taxon>
    </lineage>
</organism>
<protein>
    <submittedName>
        <fullName evidence="1">Uncharacterized protein</fullName>
    </submittedName>
</protein>
<comment type="caution">
    <text evidence="1">The sequence shown here is derived from an EMBL/GenBank/DDBJ whole genome shotgun (WGS) entry which is preliminary data.</text>
</comment>
<accession>A0A0C2R7C4</accession>
<reference evidence="1 2" key="1">
    <citation type="submission" date="2015-01" db="EMBL/GenBank/DDBJ databases">
        <title>Jeotgalibacillus campisalis genome sequencing.</title>
        <authorList>
            <person name="Goh K.M."/>
            <person name="Chan K.-G."/>
            <person name="Yaakop A.S."/>
            <person name="Ee R."/>
            <person name="Gan H.M."/>
            <person name="Chan C.S."/>
        </authorList>
    </citation>
    <scope>NUCLEOTIDE SEQUENCE [LARGE SCALE GENOMIC DNA]</scope>
    <source>
        <strain evidence="1 2">SF-57</strain>
    </source>
</reference>
<dbReference type="OrthoDB" id="2246846at2"/>
<name>A0A0C2R7C4_9BACL</name>
<gene>
    <name evidence="1" type="ORF">KR50_28200</name>
</gene>
<dbReference type="EMBL" id="JXRR01000017">
    <property type="protein sequence ID" value="KIL46145.1"/>
    <property type="molecule type" value="Genomic_DNA"/>
</dbReference>
<evidence type="ECO:0000313" key="2">
    <source>
        <dbReference type="Proteomes" id="UP000031972"/>
    </source>
</evidence>
<dbReference type="Proteomes" id="UP000031972">
    <property type="component" value="Unassembled WGS sequence"/>
</dbReference>
<sequence>MIDIRYFSDNLKILYNDTSVLFEKISIEIVDNFEDDSFGDTSEVMGSQSINNNEVIIKIHENWNNEYVISHELLHAYFIGQNYPDHIYHGKFNESIRTLMIARQSIYNTVLHKLIIREQQRREINIDEELNQQIQNILLTNVAEIKKDSMVNPGLVLKLFDLLVLYDFRKEEFEKFLIETCPREYKFAKRLANICLQNEYDNPFKTRQIIVKVFKKFDLILKELGLPVLHLNKWIEIGFVPRKYQLNSSLENTFFIEETIISDMTAYRLISKVDDQLSYVVAKTHYKLDEMRKMLLEDFYKIFNIKYTLS</sequence>